<feature type="transmembrane region" description="Helical" evidence="6">
    <location>
        <begin position="21"/>
        <end position="45"/>
    </location>
</feature>
<reference evidence="8" key="1">
    <citation type="submission" date="2021-01" db="EMBL/GenBank/DDBJ databases">
        <title>Description of Breznakiella homolactica.</title>
        <authorList>
            <person name="Song Y."/>
            <person name="Brune A."/>
        </authorList>
    </citation>
    <scope>NUCLEOTIDE SEQUENCE</scope>
    <source>
        <strain evidence="8">RmG30</strain>
    </source>
</reference>
<sequence length="581" mass="63563">MNNTFSALAGMAYRNLARHRVKTVITTIAVAVSVCLYIFVDAWLLGINLDSERNIVIYEIGAAKLQTRLYFEKKDDYPMYENFASWEPYAVALGEAGYDTAPRFVFTGTVFSAAGSAPMEFNAVDPGAEGRLLRYSGYMESGRYINPGAFEIALGSMAAEKLKVGIPQRPTQFELEGDILGYARNNGEEEFIRNLYEPASSRKSGGVSLFSAPDDYAGRNGNQRLVLKEDISRADLERFWEILDAGGRMDIKISTVIDLKAAPDTIRKERFDEDLCPKLSEAEQTLVLSAYGIDPITGDYYLVTDDEVLLGDILNAMVRVDYSGALRHVNQLIDIKVVGIINSPNPKTNANVGYLPLDVLQDEAGLMLDGHITELLIRSKKARDTALPGKSESPGVILASLESGLAARNLSLPRDLGVFGWREYAADYLAVSSADSVSTKIIIAMLFVLSFIGIANTMLMAILERTKEIGMMRALGMTDGDLVIAYMLEAGMIGFIGSVLGVTAGCLINIPMVAYGIDFSSMAQAIGGDFGYRITSYFRSAWNIRTIIGTGIIATVLSAAMAYFPTRRAIRMPVSESLRFE</sequence>
<proteinExistence type="predicted"/>
<evidence type="ECO:0000313" key="8">
    <source>
        <dbReference type="EMBL" id="QQO07450.1"/>
    </source>
</evidence>
<evidence type="ECO:0000256" key="3">
    <source>
        <dbReference type="ARBA" id="ARBA00022692"/>
    </source>
</evidence>
<dbReference type="KEGG" id="bhc:JFL75_10805"/>
<evidence type="ECO:0000256" key="6">
    <source>
        <dbReference type="SAM" id="Phobius"/>
    </source>
</evidence>
<keyword evidence="9" id="KW-1185">Reference proteome</keyword>
<organism evidence="8 9">
    <name type="scientific">Breznakiella homolactica</name>
    <dbReference type="NCBI Taxonomy" id="2798577"/>
    <lineage>
        <taxon>Bacteria</taxon>
        <taxon>Pseudomonadati</taxon>
        <taxon>Spirochaetota</taxon>
        <taxon>Spirochaetia</taxon>
        <taxon>Spirochaetales</taxon>
        <taxon>Breznakiellaceae</taxon>
        <taxon>Breznakiella</taxon>
    </lineage>
</organism>
<evidence type="ECO:0000259" key="7">
    <source>
        <dbReference type="Pfam" id="PF02687"/>
    </source>
</evidence>
<dbReference type="PANTHER" id="PTHR30572:SF15">
    <property type="entry name" value="ABC TRANSPORTER PERMEASE"/>
    <property type="match status" value="1"/>
</dbReference>
<dbReference type="InterPro" id="IPR003838">
    <property type="entry name" value="ABC3_permease_C"/>
</dbReference>
<keyword evidence="2" id="KW-1003">Cell membrane</keyword>
<name>A0A7T7XJI5_9SPIR</name>
<dbReference type="EMBL" id="CP067089">
    <property type="protein sequence ID" value="QQO07450.1"/>
    <property type="molecule type" value="Genomic_DNA"/>
</dbReference>
<evidence type="ECO:0000256" key="2">
    <source>
        <dbReference type="ARBA" id="ARBA00022475"/>
    </source>
</evidence>
<evidence type="ECO:0000313" key="9">
    <source>
        <dbReference type="Proteomes" id="UP000595917"/>
    </source>
</evidence>
<dbReference type="GO" id="GO:0022857">
    <property type="term" value="F:transmembrane transporter activity"/>
    <property type="evidence" value="ECO:0007669"/>
    <property type="project" value="TreeGrafter"/>
</dbReference>
<feature type="transmembrane region" description="Helical" evidence="6">
    <location>
        <begin position="441"/>
        <end position="463"/>
    </location>
</feature>
<dbReference type="RefSeq" id="WP_215624755.1">
    <property type="nucleotide sequence ID" value="NZ_CP067089.2"/>
</dbReference>
<keyword evidence="4 6" id="KW-1133">Transmembrane helix</keyword>
<keyword evidence="5 6" id="KW-0472">Membrane</keyword>
<dbReference type="PANTHER" id="PTHR30572">
    <property type="entry name" value="MEMBRANE COMPONENT OF TRANSPORTER-RELATED"/>
    <property type="match status" value="1"/>
</dbReference>
<accession>A0A7T7XJI5</accession>
<keyword evidence="3 6" id="KW-0812">Transmembrane</keyword>
<gene>
    <name evidence="8" type="ORF">JFL75_10805</name>
</gene>
<dbReference type="GO" id="GO:0005886">
    <property type="term" value="C:plasma membrane"/>
    <property type="evidence" value="ECO:0007669"/>
    <property type="project" value="UniProtKB-SubCell"/>
</dbReference>
<dbReference type="Pfam" id="PF02687">
    <property type="entry name" value="FtsX"/>
    <property type="match status" value="1"/>
</dbReference>
<feature type="domain" description="ABC3 transporter permease C-terminal" evidence="7">
    <location>
        <begin position="441"/>
        <end position="573"/>
    </location>
</feature>
<evidence type="ECO:0000256" key="4">
    <source>
        <dbReference type="ARBA" id="ARBA00022989"/>
    </source>
</evidence>
<evidence type="ECO:0000256" key="5">
    <source>
        <dbReference type="ARBA" id="ARBA00023136"/>
    </source>
</evidence>
<evidence type="ECO:0000256" key="1">
    <source>
        <dbReference type="ARBA" id="ARBA00004651"/>
    </source>
</evidence>
<dbReference type="InterPro" id="IPR050250">
    <property type="entry name" value="Macrolide_Exporter_MacB"/>
</dbReference>
<feature type="transmembrane region" description="Helical" evidence="6">
    <location>
        <begin position="483"/>
        <end position="510"/>
    </location>
</feature>
<feature type="transmembrane region" description="Helical" evidence="6">
    <location>
        <begin position="542"/>
        <end position="564"/>
    </location>
</feature>
<dbReference type="Proteomes" id="UP000595917">
    <property type="component" value="Chromosome"/>
</dbReference>
<comment type="subcellular location">
    <subcellularLocation>
        <location evidence="1">Cell membrane</location>
        <topology evidence="1">Multi-pass membrane protein</topology>
    </subcellularLocation>
</comment>
<dbReference type="AlphaFoldDB" id="A0A7T7XJI5"/>
<protein>
    <submittedName>
        <fullName evidence="8">ABC transporter permease</fullName>
    </submittedName>
</protein>